<keyword evidence="3" id="KW-1185">Reference proteome</keyword>
<accession>A0A6G9YMA1</accession>
<dbReference type="InterPro" id="IPR029068">
    <property type="entry name" value="Glyas_Bleomycin-R_OHBP_Dase"/>
</dbReference>
<dbReference type="Pfam" id="PF00903">
    <property type="entry name" value="Glyoxalase"/>
    <property type="match status" value="1"/>
</dbReference>
<evidence type="ECO:0000313" key="3">
    <source>
        <dbReference type="Proteomes" id="UP000503540"/>
    </source>
</evidence>
<dbReference type="CDD" id="cd06587">
    <property type="entry name" value="VOC"/>
    <property type="match status" value="1"/>
</dbReference>
<proteinExistence type="predicted"/>
<protein>
    <recommendedName>
        <fullName evidence="1">Glyoxalase/fosfomycin resistance/dioxygenase domain-containing protein</fullName>
    </recommendedName>
</protein>
<feature type="domain" description="Glyoxalase/fosfomycin resistance/dioxygenase" evidence="1">
    <location>
        <begin position="8"/>
        <end position="111"/>
    </location>
</feature>
<evidence type="ECO:0000313" key="2">
    <source>
        <dbReference type="EMBL" id="QIS14197.1"/>
    </source>
</evidence>
<dbReference type="SUPFAM" id="SSF54593">
    <property type="entry name" value="Glyoxalase/Bleomycin resistance protein/Dihydroxybiphenyl dioxygenase"/>
    <property type="match status" value="1"/>
</dbReference>
<dbReference type="AlphaFoldDB" id="A0A6G9YMA1"/>
<dbReference type="Gene3D" id="3.10.180.10">
    <property type="entry name" value="2,3-Dihydroxybiphenyl 1,2-Dioxygenase, domain 1"/>
    <property type="match status" value="1"/>
</dbReference>
<dbReference type="KEGG" id="nah:F5544_31790"/>
<dbReference type="Proteomes" id="UP000503540">
    <property type="component" value="Chromosome"/>
</dbReference>
<dbReference type="RefSeq" id="WP_167476641.1">
    <property type="nucleotide sequence ID" value="NZ_CP046172.1"/>
</dbReference>
<evidence type="ECO:0000259" key="1">
    <source>
        <dbReference type="Pfam" id="PF00903"/>
    </source>
</evidence>
<dbReference type="InterPro" id="IPR004360">
    <property type="entry name" value="Glyas_Fos-R_dOase_dom"/>
</dbReference>
<dbReference type="EMBL" id="CP046172">
    <property type="protein sequence ID" value="QIS14197.1"/>
    <property type="molecule type" value="Genomic_DNA"/>
</dbReference>
<gene>
    <name evidence="2" type="ORF">F5544_31790</name>
</gene>
<sequence length="138" mass="15210">MDTAAPCVAVVDMTDTIAFYRRLGFAVLPTADGPIALVFDGAVMLTLVRGGAAGGRIPAAVRRIRLFGWVRIAVDDYQGTVRRMRPFVTRIEQGSAGSPMFCFRDPNGYRIGISPKMPAAQRKINRIAMKTVHNNRNW</sequence>
<reference evidence="2 3" key="1">
    <citation type="journal article" date="2019" name="ACS Chem. Biol.">
        <title>Identification and Mobilization of a Cryptic Antibiotic Biosynthesis Gene Locus from a Human-Pathogenic Nocardia Isolate.</title>
        <authorList>
            <person name="Herisse M."/>
            <person name="Ishida K."/>
            <person name="Porter J.L."/>
            <person name="Howden B."/>
            <person name="Hertweck C."/>
            <person name="Stinear T.P."/>
            <person name="Pidot S.J."/>
        </authorList>
    </citation>
    <scope>NUCLEOTIDE SEQUENCE [LARGE SCALE GENOMIC DNA]</scope>
    <source>
        <strain evidence="2 3">AUSMDU00012717</strain>
    </source>
</reference>
<organism evidence="2 3">
    <name type="scientific">Nocardia arthritidis</name>
    <dbReference type="NCBI Taxonomy" id="228602"/>
    <lineage>
        <taxon>Bacteria</taxon>
        <taxon>Bacillati</taxon>
        <taxon>Actinomycetota</taxon>
        <taxon>Actinomycetes</taxon>
        <taxon>Mycobacteriales</taxon>
        <taxon>Nocardiaceae</taxon>
        <taxon>Nocardia</taxon>
    </lineage>
</organism>
<name>A0A6G9YMA1_9NOCA</name>